<evidence type="ECO:0000313" key="6">
    <source>
        <dbReference type="Proteomes" id="UP001367676"/>
    </source>
</evidence>
<evidence type="ECO:0000256" key="3">
    <source>
        <dbReference type="ARBA" id="ARBA00023242"/>
    </source>
</evidence>
<dbReference type="InterPro" id="IPR001611">
    <property type="entry name" value="Leu-rich_rpt"/>
</dbReference>
<dbReference type="PROSITE" id="PS51450">
    <property type="entry name" value="LRR"/>
    <property type="match status" value="1"/>
</dbReference>
<sequence>MQLECKVRLVTIFVRNSFKCPVPSNLYLGSRPRSPLDPVLVLVTSNSITEFQVANNVKRIYKKEENEGRIGVEFFTPPHQLLICSERTELAKFLELLNKLMDRRVMEMLEHIPTIRQVSRPVPKRVKIDLESCTESNLFEDASCRECKLHVIPQRIPDKLSHYLKEVDFPKCGLTEIPIELGRTSVERINFELNELGDTSFMWLEELPIRKSLKSLNLAENKIKIFPTVLIEFHSLISLNLRDNVVECIPSCIHQLRTLKYLNLSGNNLRYLPASFESMKLCEADLTYNLLTSNIRSDFKPEFRDDRKTCMRLVDIAALSIDPVLRRELSYEQYPRPLLESLRWISKCGGCDAITVPHSTSQSYIMLFTAKFALSCKIHPQKRDFSDVPLYGLRHKGNGIGNVFLQYHFCDKCKIEYAQYSPLKNDYMCYRLSLEEVT</sequence>
<accession>A0AAN9TRD6</accession>
<keyword evidence="1" id="KW-0433">Leucine-rich repeat</keyword>
<dbReference type="InterPro" id="IPR032675">
    <property type="entry name" value="LRR_dom_sf"/>
</dbReference>
<evidence type="ECO:0000259" key="4">
    <source>
        <dbReference type="Pfam" id="PF25344"/>
    </source>
</evidence>
<evidence type="ECO:0000256" key="1">
    <source>
        <dbReference type="ARBA" id="ARBA00022614"/>
    </source>
</evidence>
<organism evidence="5 6">
    <name type="scientific">Parthenolecanium corni</name>
    <dbReference type="NCBI Taxonomy" id="536013"/>
    <lineage>
        <taxon>Eukaryota</taxon>
        <taxon>Metazoa</taxon>
        <taxon>Ecdysozoa</taxon>
        <taxon>Arthropoda</taxon>
        <taxon>Hexapoda</taxon>
        <taxon>Insecta</taxon>
        <taxon>Pterygota</taxon>
        <taxon>Neoptera</taxon>
        <taxon>Paraneoptera</taxon>
        <taxon>Hemiptera</taxon>
        <taxon>Sternorrhyncha</taxon>
        <taxon>Coccoidea</taxon>
        <taxon>Coccidae</taxon>
        <taxon>Parthenolecanium</taxon>
    </lineage>
</organism>
<gene>
    <name evidence="5" type="ORF">V9T40_006702</name>
</gene>
<evidence type="ECO:0000313" key="5">
    <source>
        <dbReference type="EMBL" id="KAK7602728.1"/>
    </source>
</evidence>
<keyword evidence="2" id="KW-0677">Repeat</keyword>
<dbReference type="PANTHER" id="PTHR48051:SF1">
    <property type="entry name" value="RAS SUPPRESSOR PROTEIN 1"/>
    <property type="match status" value="1"/>
</dbReference>
<keyword evidence="6" id="KW-1185">Reference proteome</keyword>
<dbReference type="Pfam" id="PF13855">
    <property type="entry name" value="LRR_8"/>
    <property type="match status" value="1"/>
</dbReference>
<proteinExistence type="predicted"/>
<dbReference type="Proteomes" id="UP001367676">
    <property type="component" value="Unassembled WGS sequence"/>
</dbReference>
<dbReference type="InterPro" id="IPR057437">
    <property type="entry name" value="PIF1/LRR1_PH"/>
</dbReference>
<dbReference type="SUPFAM" id="SSF52058">
    <property type="entry name" value="L domain-like"/>
    <property type="match status" value="1"/>
</dbReference>
<dbReference type="PANTHER" id="PTHR48051">
    <property type="match status" value="1"/>
</dbReference>
<feature type="domain" description="PIF1/LRR1 pleckstrin homology" evidence="4">
    <location>
        <begin position="1"/>
        <end position="104"/>
    </location>
</feature>
<reference evidence="5 6" key="1">
    <citation type="submission" date="2024-03" db="EMBL/GenBank/DDBJ databases">
        <title>Adaptation during the transition from Ophiocordyceps entomopathogen to insect associate is accompanied by gene loss and intensified selection.</title>
        <authorList>
            <person name="Ward C.M."/>
            <person name="Onetto C.A."/>
            <person name="Borneman A.R."/>
        </authorList>
    </citation>
    <scope>NUCLEOTIDE SEQUENCE [LARGE SCALE GENOMIC DNA]</scope>
    <source>
        <strain evidence="5">AWRI1</strain>
        <tissue evidence="5">Single Adult Female</tissue>
    </source>
</reference>
<dbReference type="GO" id="GO:0005737">
    <property type="term" value="C:cytoplasm"/>
    <property type="evidence" value="ECO:0007669"/>
    <property type="project" value="TreeGrafter"/>
</dbReference>
<dbReference type="Gene3D" id="3.80.10.10">
    <property type="entry name" value="Ribonuclease Inhibitor"/>
    <property type="match status" value="1"/>
</dbReference>
<comment type="caution">
    <text evidence="5">The sequence shown here is derived from an EMBL/GenBank/DDBJ whole genome shotgun (WGS) entry which is preliminary data.</text>
</comment>
<dbReference type="EMBL" id="JBBCAQ010000007">
    <property type="protein sequence ID" value="KAK7602728.1"/>
    <property type="molecule type" value="Genomic_DNA"/>
</dbReference>
<dbReference type="AlphaFoldDB" id="A0AAN9TRD6"/>
<protein>
    <recommendedName>
        <fullName evidence="4">PIF1/LRR1 pleckstrin homology domain-containing protein</fullName>
    </recommendedName>
</protein>
<evidence type="ECO:0000256" key="2">
    <source>
        <dbReference type="ARBA" id="ARBA00022737"/>
    </source>
</evidence>
<keyword evidence="3" id="KW-0539">Nucleus</keyword>
<dbReference type="Pfam" id="PF25344">
    <property type="entry name" value="PH_LRR1"/>
    <property type="match status" value="1"/>
</dbReference>
<dbReference type="InterPro" id="IPR050216">
    <property type="entry name" value="LRR_domain-containing"/>
</dbReference>
<name>A0AAN9TRD6_9HEMI</name>